<organism evidence="1 2">
    <name type="scientific">Spirosoma fluviale</name>
    <dbReference type="NCBI Taxonomy" id="1597977"/>
    <lineage>
        <taxon>Bacteria</taxon>
        <taxon>Pseudomonadati</taxon>
        <taxon>Bacteroidota</taxon>
        <taxon>Cytophagia</taxon>
        <taxon>Cytophagales</taxon>
        <taxon>Cytophagaceae</taxon>
        <taxon>Spirosoma</taxon>
    </lineage>
</organism>
<dbReference type="AlphaFoldDB" id="A0A286G9H4"/>
<protein>
    <submittedName>
        <fullName evidence="1">Uncharacterized protein</fullName>
    </submittedName>
</protein>
<name>A0A286G9H4_9BACT</name>
<gene>
    <name evidence="1" type="ORF">SAMN06269250_3858</name>
</gene>
<evidence type="ECO:0000313" key="2">
    <source>
        <dbReference type="Proteomes" id="UP000219452"/>
    </source>
</evidence>
<dbReference type="EMBL" id="OCNH01000003">
    <property type="protein sequence ID" value="SOD92207.1"/>
    <property type="molecule type" value="Genomic_DNA"/>
</dbReference>
<proteinExistence type="predicted"/>
<accession>A0A286G9H4</accession>
<evidence type="ECO:0000313" key="1">
    <source>
        <dbReference type="EMBL" id="SOD92207.1"/>
    </source>
</evidence>
<dbReference type="Proteomes" id="UP000219452">
    <property type="component" value="Unassembled WGS sequence"/>
</dbReference>
<sequence length="126" mass="14298">MKEGFTLPVGFIGLLVLSSFAIDPPNPMVGRWQQQIERVTLRFNFRPDGTYDGFVNGKSYLTGRYYVHQDTMGVTDGKCNPAYFGIYRLKFSVPDSVRFITILDTCRDRRETVPTLALGRVTPVKP</sequence>
<reference evidence="2" key="1">
    <citation type="submission" date="2017-09" db="EMBL/GenBank/DDBJ databases">
        <authorList>
            <person name="Varghese N."/>
            <person name="Submissions S."/>
        </authorList>
    </citation>
    <scope>NUCLEOTIDE SEQUENCE [LARGE SCALE GENOMIC DNA]</scope>
    <source>
        <strain evidence="2">DSM 29961</strain>
    </source>
</reference>
<keyword evidence="2" id="KW-1185">Reference proteome</keyword>